<dbReference type="PANTHER" id="PTHR13847:SF150">
    <property type="entry name" value="OXIDOREDUCTASE TDA3-RELATED"/>
    <property type="match status" value="1"/>
</dbReference>
<comment type="caution">
    <text evidence="4">The sequence shown here is derived from an EMBL/GenBank/DDBJ whole genome shotgun (WGS) entry which is preliminary data.</text>
</comment>
<dbReference type="GO" id="GO:0042147">
    <property type="term" value="P:retrograde transport, endosome to Golgi"/>
    <property type="evidence" value="ECO:0007669"/>
    <property type="project" value="TreeGrafter"/>
</dbReference>
<feature type="domain" description="FAD dependent oxidoreductase" evidence="3">
    <location>
        <begin position="8"/>
        <end position="423"/>
    </location>
</feature>
<keyword evidence="2" id="KW-1133">Transmembrane helix</keyword>
<accession>A0AAN7BN59</accession>
<dbReference type="SUPFAM" id="SSF51905">
    <property type="entry name" value="FAD/NAD(P)-binding domain"/>
    <property type="match status" value="1"/>
</dbReference>
<dbReference type="InterPro" id="IPR006076">
    <property type="entry name" value="FAD-dep_OxRdtase"/>
</dbReference>
<evidence type="ECO:0000313" key="5">
    <source>
        <dbReference type="Proteomes" id="UP001301958"/>
    </source>
</evidence>
<evidence type="ECO:0000256" key="1">
    <source>
        <dbReference type="SAM" id="MobiDB-lite"/>
    </source>
</evidence>
<dbReference type="Pfam" id="PF01266">
    <property type="entry name" value="DAO"/>
    <property type="match status" value="1"/>
</dbReference>
<evidence type="ECO:0000256" key="2">
    <source>
        <dbReference type="SAM" id="Phobius"/>
    </source>
</evidence>
<reference evidence="4" key="1">
    <citation type="journal article" date="2023" name="Mol. Phylogenet. Evol.">
        <title>Genome-scale phylogeny and comparative genomics of the fungal order Sordariales.</title>
        <authorList>
            <person name="Hensen N."/>
            <person name="Bonometti L."/>
            <person name="Westerberg I."/>
            <person name="Brannstrom I.O."/>
            <person name="Guillou S."/>
            <person name="Cros-Aarteil S."/>
            <person name="Calhoun S."/>
            <person name="Haridas S."/>
            <person name="Kuo A."/>
            <person name="Mondo S."/>
            <person name="Pangilinan J."/>
            <person name="Riley R."/>
            <person name="LaButti K."/>
            <person name="Andreopoulos B."/>
            <person name="Lipzen A."/>
            <person name="Chen C."/>
            <person name="Yan M."/>
            <person name="Daum C."/>
            <person name="Ng V."/>
            <person name="Clum A."/>
            <person name="Steindorff A."/>
            <person name="Ohm R.A."/>
            <person name="Martin F."/>
            <person name="Silar P."/>
            <person name="Natvig D.O."/>
            <person name="Lalanne C."/>
            <person name="Gautier V."/>
            <person name="Ament-Velasquez S.L."/>
            <person name="Kruys A."/>
            <person name="Hutchinson M.I."/>
            <person name="Powell A.J."/>
            <person name="Barry K."/>
            <person name="Miller A.N."/>
            <person name="Grigoriev I.V."/>
            <person name="Debuchy R."/>
            <person name="Gladieux P."/>
            <person name="Hiltunen Thoren M."/>
            <person name="Johannesson H."/>
        </authorList>
    </citation>
    <scope>NUCLEOTIDE SEQUENCE</scope>
    <source>
        <strain evidence="4">CBS 990.96</strain>
    </source>
</reference>
<dbReference type="Gene3D" id="3.50.50.60">
    <property type="entry name" value="FAD/NAD(P)-binding domain"/>
    <property type="match status" value="3"/>
</dbReference>
<dbReference type="PROSITE" id="PS51257">
    <property type="entry name" value="PROKAR_LIPOPROTEIN"/>
    <property type="match status" value="1"/>
</dbReference>
<evidence type="ECO:0000259" key="3">
    <source>
        <dbReference type="Pfam" id="PF01266"/>
    </source>
</evidence>
<organism evidence="4 5">
    <name type="scientific">Podospora fimiseda</name>
    <dbReference type="NCBI Taxonomy" id="252190"/>
    <lineage>
        <taxon>Eukaryota</taxon>
        <taxon>Fungi</taxon>
        <taxon>Dikarya</taxon>
        <taxon>Ascomycota</taxon>
        <taxon>Pezizomycotina</taxon>
        <taxon>Sordariomycetes</taxon>
        <taxon>Sordariomycetidae</taxon>
        <taxon>Sordariales</taxon>
        <taxon>Podosporaceae</taxon>
        <taxon>Podospora</taxon>
    </lineage>
</organism>
<dbReference type="Proteomes" id="UP001301958">
    <property type="component" value="Unassembled WGS sequence"/>
</dbReference>
<sequence>MEDQQKRKIVIVGGGIIGCTTAYYLTRHPKFDPAKHSILLLEATEIAAGASGKAGGLLALWAYPKYIVPLSYRLHEQLAIEHNGAERWGYRRLGCGTIHGTVKTSDIEARALLKSNNGNESSRDNGAPLSIQSTQKDNSKDWEKLPKQDDAATQLLKGSALPPDLNWIDGNIVQTWQEMGQPDETETAQVHPLHFTTSIAELAREKGVDIRTGAKVLKINHSKTDVRNVEYEDRATGQVNVIDDVTDVVVAAGPWTGRIVPRTKIESLRAHSVVFEADVTPYAVFTELALPNDYVPEHRAKKGQRRKHKGNVDPEVYARPFGEVYACGEPDNTVALPETADLVQRDEDQCDDLIAYLGTISPALHNAHIKARQACYLPRHMRFGSEYNPLIGPTSINGLWIASGHTCWGIQNGPATGYLMAEWMMDGEAKSADIESMDPRKFKV</sequence>
<feature type="region of interest" description="Disordered" evidence="1">
    <location>
        <begin position="115"/>
        <end position="144"/>
    </location>
</feature>
<keyword evidence="5" id="KW-1185">Reference proteome</keyword>
<keyword evidence="2" id="KW-0472">Membrane</keyword>
<dbReference type="EMBL" id="MU865348">
    <property type="protein sequence ID" value="KAK4226408.1"/>
    <property type="molecule type" value="Genomic_DNA"/>
</dbReference>
<proteinExistence type="predicted"/>
<feature type="transmembrane region" description="Helical" evidence="2">
    <location>
        <begin position="9"/>
        <end position="26"/>
    </location>
</feature>
<gene>
    <name evidence="4" type="ORF">QBC38DRAFT_480614</name>
</gene>
<dbReference type="GO" id="GO:0005829">
    <property type="term" value="C:cytosol"/>
    <property type="evidence" value="ECO:0007669"/>
    <property type="project" value="GOC"/>
</dbReference>
<dbReference type="AlphaFoldDB" id="A0AAN7BN59"/>
<name>A0AAN7BN59_9PEZI</name>
<reference evidence="4" key="2">
    <citation type="submission" date="2023-05" db="EMBL/GenBank/DDBJ databases">
        <authorList>
            <consortium name="Lawrence Berkeley National Laboratory"/>
            <person name="Steindorff A."/>
            <person name="Hensen N."/>
            <person name="Bonometti L."/>
            <person name="Westerberg I."/>
            <person name="Brannstrom I.O."/>
            <person name="Guillou S."/>
            <person name="Cros-Aarteil S."/>
            <person name="Calhoun S."/>
            <person name="Haridas S."/>
            <person name="Kuo A."/>
            <person name="Mondo S."/>
            <person name="Pangilinan J."/>
            <person name="Riley R."/>
            <person name="Labutti K."/>
            <person name="Andreopoulos B."/>
            <person name="Lipzen A."/>
            <person name="Chen C."/>
            <person name="Yanf M."/>
            <person name="Daum C."/>
            <person name="Ng V."/>
            <person name="Clum A."/>
            <person name="Ohm R."/>
            <person name="Martin F."/>
            <person name="Silar P."/>
            <person name="Natvig D."/>
            <person name="Lalanne C."/>
            <person name="Gautier V."/>
            <person name="Ament-Velasquez S.L."/>
            <person name="Kruys A."/>
            <person name="Hutchinson M.I."/>
            <person name="Powell A.J."/>
            <person name="Barry K."/>
            <person name="Miller A.N."/>
            <person name="Grigoriev I.V."/>
            <person name="Debuchy R."/>
            <person name="Gladieux P."/>
            <person name="Thoren M.H."/>
            <person name="Johannesson H."/>
        </authorList>
    </citation>
    <scope>NUCLEOTIDE SEQUENCE</scope>
    <source>
        <strain evidence="4">CBS 990.96</strain>
    </source>
</reference>
<protein>
    <submittedName>
        <fullName evidence="4">FAD dependent oxidoreductase</fullName>
    </submittedName>
</protein>
<dbReference type="GO" id="GO:0005770">
    <property type="term" value="C:late endosome"/>
    <property type="evidence" value="ECO:0007669"/>
    <property type="project" value="TreeGrafter"/>
</dbReference>
<dbReference type="InterPro" id="IPR036188">
    <property type="entry name" value="FAD/NAD-bd_sf"/>
</dbReference>
<keyword evidence="2" id="KW-0812">Transmembrane</keyword>
<evidence type="ECO:0000313" key="4">
    <source>
        <dbReference type="EMBL" id="KAK4226408.1"/>
    </source>
</evidence>
<dbReference type="PANTHER" id="PTHR13847">
    <property type="entry name" value="SARCOSINE DEHYDROGENASE-RELATED"/>
    <property type="match status" value="1"/>
</dbReference>